<sequence>MLLTLLLTVAASIGLANAFADPLPCKGNCRNSHDPTIIRRSSDGKYFRFATGGRVGIHTAPSIIGPWTGAGVVLPSSGSSIDNPGSKFVWAPDVYQVGDTYYLYYAISTFGSQDSAIGVATSKTMDAGSWTDHGGVGISSKPGDKYNAIDPNLIVAGGKKYLTFGSYSNGIHQTTMSADGLTASKTAPHQLEHNTTWPYASEGANVFAHRGYYYLFWSSGSCCGYNVHRPAPGDEYKIMVCRSKSVDGDYVDENGKSCLKSGGTLVLGSHGSVYGPGGQGVYDDPEYGPVLYYHHINTNVGYGDGDKMLGVNKIDFSSGWPRV</sequence>
<dbReference type="AlphaFoldDB" id="A0A6G1L1T4"/>
<evidence type="ECO:0000256" key="1">
    <source>
        <dbReference type="ARBA" id="ARBA00000375"/>
    </source>
</evidence>
<comment type="catalytic activity">
    <reaction evidence="1 7">
        <text>Endohydrolysis of (1-&gt;5)-alpha-arabinofuranosidic linkages in (1-&gt;5)-arabinans.</text>
        <dbReference type="EC" id="3.2.1.99"/>
    </reaction>
</comment>
<dbReference type="InterPro" id="IPR023296">
    <property type="entry name" value="Glyco_hydro_beta-prop_sf"/>
</dbReference>
<dbReference type="GO" id="GO:0046558">
    <property type="term" value="F:arabinan endo-1,5-alpha-L-arabinosidase activity"/>
    <property type="evidence" value="ECO:0007669"/>
    <property type="project" value="UniProtKB-EC"/>
</dbReference>
<feature type="active site" description="Proton acceptor" evidence="8">
    <location>
        <position position="34"/>
    </location>
</feature>
<dbReference type="PIRSF" id="PIRSF026534">
    <property type="entry name" value="Endo_alpha-L-arabinosidase"/>
    <property type="match status" value="1"/>
</dbReference>
<evidence type="ECO:0000256" key="4">
    <source>
        <dbReference type="ARBA" id="ARBA00012586"/>
    </source>
</evidence>
<evidence type="ECO:0000256" key="5">
    <source>
        <dbReference type="ARBA" id="ARBA00022801"/>
    </source>
</evidence>
<evidence type="ECO:0000256" key="8">
    <source>
        <dbReference type="PIRSR" id="PIRSR606710-1"/>
    </source>
</evidence>
<gene>
    <name evidence="11" type="ORF">EJ03DRAFT_376820</name>
</gene>
<dbReference type="UniPathway" id="UPA00667"/>
<evidence type="ECO:0000256" key="3">
    <source>
        <dbReference type="ARBA" id="ARBA00009865"/>
    </source>
</evidence>
<keyword evidence="6 7" id="KW-0326">Glycosidase</keyword>
<reference evidence="11" key="1">
    <citation type="journal article" date="2020" name="Stud. Mycol.">
        <title>101 Dothideomycetes genomes: a test case for predicting lifestyles and emergence of pathogens.</title>
        <authorList>
            <person name="Haridas S."/>
            <person name="Albert R."/>
            <person name="Binder M."/>
            <person name="Bloem J."/>
            <person name="Labutti K."/>
            <person name="Salamov A."/>
            <person name="Andreopoulos B."/>
            <person name="Baker S."/>
            <person name="Barry K."/>
            <person name="Bills G."/>
            <person name="Bluhm B."/>
            <person name="Cannon C."/>
            <person name="Castanera R."/>
            <person name="Culley D."/>
            <person name="Daum C."/>
            <person name="Ezra D."/>
            <person name="Gonzalez J."/>
            <person name="Henrissat B."/>
            <person name="Kuo A."/>
            <person name="Liang C."/>
            <person name="Lipzen A."/>
            <person name="Lutzoni F."/>
            <person name="Magnuson J."/>
            <person name="Mondo S."/>
            <person name="Nolan M."/>
            <person name="Ohm R."/>
            <person name="Pangilinan J."/>
            <person name="Park H.-J."/>
            <person name="Ramirez L."/>
            <person name="Alfaro M."/>
            <person name="Sun H."/>
            <person name="Tritt A."/>
            <person name="Yoshinaga Y."/>
            <person name="Zwiers L.-H."/>
            <person name="Turgeon B."/>
            <person name="Goodwin S."/>
            <person name="Spatafora J."/>
            <person name="Crous P."/>
            <person name="Grigoriev I."/>
        </authorList>
    </citation>
    <scope>NUCLEOTIDE SEQUENCE</scope>
    <source>
        <strain evidence="11">CBS 116005</strain>
    </source>
</reference>
<dbReference type="InterPro" id="IPR050727">
    <property type="entry name" value="GH43_arabinanases"/>
</dbReference>
<evidence type="ECO:0000256" key="6">
    <source>
        <dbReference type="ARBA" id="ARBA00023295"/>
    </source>
</evidence>
<dbReference type="EMBL" id="ML995868">
    <property type="protein sequence ID" value="KAF2766650.1"/>
    <property type="molecule type" value="Genomic_DNA"/>
</dbReference>
<keyword evidence="12" id="KW-1185">Reference proteome</keyword>
<accession>A0A6G1L1T4</accession>
<evidence type="ECO:0000256" key="9">
    <source>
        <dbReference type="PIRSR" id="PIRSR606710-2"/>
    </source>
</evidence>
<comment type="pathway">
    <text evidence="2 7">Glycan metabolism; L-arabinan degradation.</text>
</comment>
<evidence type="ECO:0000313" key="12">
    <source>
        <dbReference type="Proteomes" id="UP000799436"/>
    </source>
</evidence>
<dbReference type="SUPFAM" id="SSF75005">
    <property type="entry name" value="Arabinanase/levansucrase/invertase"/>
    <property type="match status" value="1"/>
</dbReference>
<keyword evidence="10" id="KW-0732">Signal</keyword>
<keyword evidence="5 7" id="KW-0378">Hydrolase</keyword>
<proteinExistence type="inferred from homology"/>
<dbReference type="CDD" id="cd18831">
    <property type="entry name" value="GH43_AnAbnA-like"/>
    <property type="match status" value="1"/>
</dbReference>
<comment type="similarity">
    <text evidence="3 7">Belongs to the glycosyl hydrolase 43 family.</text>
</comment>
<dbReference type="GO" id="GO:0031222">
    <property type="term" value="P:arabinan catabolic process"/>
    <property type="evidence" value="ECO:0007669"/>
    <property type="project" value="UniProtKB-UniPathway"/>
</dbReference>
<feature type="site" description="Important for catalytic activity, responsible for pKa modulation of the active site Glu and correct orientation of both the proton donor and substrate" evidence="9">
    <location>
        <position position="150"/>
    </location>
</feature>
<dbReference type="EC" id="3.2.1.99" evidence="4 7"/>
<dbReference type="OrthoDB" id="195678at2759"/>
<dbReference type="Pfam" id="PF04616">
    <property type="entry name" value="Glyco_hydro_43"/>
    <property type="match status" value="1"/>
</dbReference>
<evidence type="ECO:0000313" key="11">
    <source>
        <dbReference type="EMBL" id="KAF2766650.1"/>
    </source>
</evidence>
<dbReference type="InterPro" id="IPR016840">
    <property type="entry name" value="Glyco_hydro_43_endo_a_Ara-ase"/>
</dbReference>
<dbReference type="PANTHER" id="PTHR43301">
    <property type="entry name" value="ARABINAN ENDO-1,5-ALPHA-L-ARABINOSIDASE"/>
    <property type="match status" value="1"/>
</dbReference>
<dbReference type="InterPro" id="IPR006710">
    <property type="entry name" value="Glyco_hydro_43"/>
</dbReference>
<dbReference type="Proteomes" id="UP000799436">
    <property type="component" value="Unassembled WGS sequence"/>
</dbReference>
<name>A0A6G1L1T4_9PEZI</name>
<dbReference type="PANTHER" id="PTHR43301:SF3">
    <property type="entry name" value="ARABINAN ENDO-1,5-ALPHA-L-ARABINOSIDASE A-RELATED"/>
    <property type="match status" value="1"/>
</dbReference>
<feature type="active site" description="Proton donor" evidence="8">
    <location>
        <position position="202"/>
    </location>
</feature>
<protein>
    <recommendedName>
        <fullName evidence="4 7">Arabinan endo-1,5-alpha-L-arabinosidase</fullName>
        <ecNumber evidence="4 7">3.2.1.99</ecNumber>
    </recommendedName>
</protein>
<evidence type="ECO:0000256" key="7">
    <source>
        <dbReference type="PIRNR" id="PIRNR026534"/>
    </source>
</evidence>
<organism evidence="11 12">
    <name type="scientific">Teratosphaeria nubilosa</name>
    <dbReference type="NCBI Taxonomy" id="161662"/>
    <lineage>
        <taxon>Eukaryota</taxon>
        <taxon>Fungi</taxon>
        <taxon>Dikarya</taxon>
        <taxon>Ascomycota</taxon>
        <taxon>Pezizomycotina</taxon>
        <taxon>Dothideomycetes</taxon>
        <taxon>Dothideomycetidae</taxon>
        <taxon>Mycosphaerellales</taxon>
        <taxon>Teratosphaeriaceae</taxon>
        <taxon>Teratosphaeria</taxon>
    </lineage>
</organism>
<dbReference type="Gene3D" id="2.115.10.20">
    <property type="entry name" value="Glycosyl hydrolase domain, family 43"/>
    <property type="match status" value="1"/>
</dbReference>
<feature type="chain" id="PRO_5026345196" description="Arabinan endo-1,5-alpha-L-arabinosidase" evidence="10">
    <location>
        <begin position="19"/>
        <end position="323"/>
    </location>
</feature>
<feature type="signal peptide" evidence="10">
    <location>
        <begin position="1"/>
        <end position="18"/>
    </location>
</feature>
<evidence type="ECO:0000256" key="2">
    <source>
        <dbReference type="ARBA" id="ARBA00004834"/>
    </source>
</evidence>
<evidence type="ECO:0000256" key="10">
    <source>
        <dbReference type="SAM" id="SignalP"/>
    </source>
</evidence>